<organism evidence="2 3">
    <name type="scientific">Mya arenaria</name>
    <name type="common">Soft-shell clam</name>
    <dbReference type="NCBI Taxonomy" id="6604"/>
    <lineage>
        <taxon>Eukaryota</taxon>
        <taxon>Metazoa</taxon>
        <taxon>Spiralia</taxon>
        <taxon>Lophotrochozoa</taxon>
        <taxon>Mollusca</taxon>
        <taxon>Bivalvia</taxon>
        <taxon>Autobranchia</taxon>
        <taxon>Heteroconchia</taxon>
        <taxon>Euheterodonta</taxon>
        <taxon>Imparidentia</taxon>
        <taxon>Neoheterodontei</taxon>
        <taxon>Myida</taxon>
        <taxon>Myoidea</taxon>
        <taxon>Myidae</taxon>
        <taxon>Mya</taxon>
    </lineage>
</organism>
<gene>
    <name evidence="2" type="ORF">MAR_007172</name>
</gene>
<evidence type="ECO:0000256" key="1">
    <source>
        <dbReference type="SAM" id="MobiDB-lite"/>
    </source>
</evidence>
<sequence length="105" mass="11247">MNNSGGGDGISRMGSSGGSRAMPGRTAGYKLKFGRSRVADDDDYFDDDHDEGNADYLPAPGSPGAEGRKGDDSDSDDPLDAFMADIEKKVQDDCKPKKVKKKEEK</sequence>
<keyword evidence="3" id="KW-1185">Reference proteome</keyword>
<dbReference type="Proteomes" id="UP001164746">
    <property type="component" value="Chromosome 1"/>
</dbReference>
<evidence type="ECO:0000313" key="2">
    <source>
        <dbReference type="EMBL" id="WAQ94701.1"/>
    </source>
</evidence>
<feature type="compositionally biased region" description="Acidic residues" evidence="1">
    <location>
        <begin position="40"/>
        <end position="50"/>
    </location>
</feature>
<proteinExistence type="predicted"/>
<evidence type="ECO:0000313" key="3">
    <source>
        <dbReference type="Proteomes" id="UP001164746"/>
    </source>
</evidence>
<name>A0ABY7DDL3_MYAAR</name>
<feature type="region of interest" description="Disordered" evidence="1">
    <location>
        <begin position="1"/>
        <end position="80"/>
    </location>
</feature>
<protein>
    <submittedName>
        <fullName evidence="2">Uncharacterized protein</fullName>
    </submittedName>
</protein>
<dbReference type="EMBL" id="CP111012">
    <property type="protein sequence ID" value="WAQ94701.1"/>
    <property type="molecule type" value="Genomic_DNA"/>
</dbReference>
<reference evidence="2" key="1">
    <citation type="submission" date="2022-11" db="EMBL/GenBank/DDBJ databases">
        <title>Centuries of genome instability and evolution in soft-shell clam transmissible cancer (bioRxiv).</title>
        <authorList>
            <person name="Hart S.F.M."/>
            <person name="Yonemitsu M.A."/>
            <person name="Giersch R.M."/>
            <person name="Beal B.F."/>
            <person name="Arriagada G."/>
            <person name="Davis B.W."/>
            <person name="Ostrander E.A."/>
            <person name="Goff S.P."/>
            <person name="Metzger M.J."/>
        </authorList>
    </citation>
    <scope>NUCLEOTIDE SEQUENCE</scope>
    <source>
        <strain evidence="2">MELC-2E11</strain>
        <tissue evidence="2">Siphon/mantle</tissue>
    </source>
</reference>
<accession>A0ABY7DDL3</accession>